<feature type="non-terminal residue" evidence="9">
    <location>
        <position position="934"/>
    </location>
</feature>
<dbReference type="Pfam" id="PF00704">
    <property type="entry name" value="Glyco_hydro_18"/>
    <property type="match status" value="2"/>
</dbReference>
<keyword evidence="4" id="KW-0119">Carbohydrate metabolism</keyword>
<dbReference type="InterPro" id="IPR050314">
    <property type="entry name" value="Glycosyl_Hydrlase_18"/>
</dbReference>
<dbReference type="InterPro" id="IPR001223">
    <property type="entry name" value="Glyco_hydro18_cat"/>
</dbReference>
<evidence type="ECO:0000256" key="1">
    <source>
        <dbReference type="ARBA" id="ARBA00000822"/>
    </source>
</evidence>
<protein>
    <recommendedName>
        <fullName evidence="8">GH18 domain-containing protein</fullName>
    </recommendedName>
</protein>
<evidence type="ECO:0000256" key="6">
    <source>
        <dbReference type="ARBA" id="ARBA00023326"/>
    </source>
</evidence>
<keyword evidence="3" id="KW-0146">Chitin degradation</keyword>
<feature type="domain" description="GH18" evidence="8">
    <location>
        <begin position="519"/>
        <end position="934"/>
    </location>
</feature>
<dbReference type="SUPFAM" id="SSF51445">
    <property type="entry name" value="(Trans)glycosidases"/>
    <property type="match status" value="2"/>
</dbReference>
<dbReference type="PANTHER" id="PTHR11177:SF317">
    <property type="entry name" value="CHITINASE 12-RELATED"/>
    <property type="match status" value="1"/>
</dbReference>
<dbReference type="GO" id="GO:0035091">
    <property type="term" value="F:phosphatidylinositol binding"/>
    <property type="evidence" value="ECO:0007669"/>
    <property type="project" value="InterPro"/>
</dbReference>
<dbReference type="GO" id="GO:0000272">
    <property type="term" value="P:polysaccharide catabolic process"/>
    <property type="evidence" value="ECO:0007669"/>
    <property type="project" value="UniProtKB-KW"/>
</dbReference>
<dbReference type="Gene3D" id="3.20.20.80">
    <property type="entry name" value="Glycosidases"/>
    <property type="match status" value="2"/>
</dbReference>
<dbReference type="STRING" id="743788.S8EC79"/>
<dbReference type="Proteomes" id="UP000015241">
    <property type="component" value="Unassembled WGS sequence"/>
</dbReference>
<sequence>MAKPKAGAYFPSWSTVSPSQLDFSKFDILYYGKLASNGVNFDDASVSTLQSLVSEAHKSGTKVVLSIGGWGGCQYYSQVMNPSSQAQFVAAVVDAVKTYDLDGIDIDWEYPNQPGAGQPYSPDDAANLLSFFTSLRSNLGTAAIISAAVTDQPFTGPDGQPLTDVSAYAKVMTYVNLMNYDVFGASALPGPNAPLGDLCGTSSHPESSAQAALKQWTAAGFPPDQLMLGLPLYGYVSQSTKTSLQERDTSAVDRKLQQPLDAYREHVLSLAGKQYAVSGTLHDLGKQRGSGLYDANDDSQAFFANGMRSGQLDPAANETEEYARGSDPGDLGAFAGQQIAFSDLIANGALAEEGGNFTAINGYQYQWDKCSDTPFIYDTSRSTVVTYDDPASLGIKAKFALTSGMAGAFTWSLDQFLDLHASLGDPETLPPKRMLVTSFIPSAWADDKLCAERKDGLSTYLSKLLANPTFAENPALLGFLGGSAPAAGLSLEDALPSTLSRKTALNLMSGEMKAACTAPVAAAYYPDWATGTIAPQDLDFSKFDILLFAFATPNSSNGLDWDSGATSTLQTLVSSAHNSGHGTRVVLSIGGWGGSKWFSQVMNSSNNAAFVQTCVNAVNTYNLDGIDIDWEYPNEPGAGNPYSADDAANLLTFFTSLRSALGSGKIISAAVTDLPFTGSDGKPLSNVSAYAQQMTYANIMNYDVNGASTSSPGPNAPLGNFCNNSPLSQYSAEAAFSQWTKAGFPAGQLLLGLPLYGYASQSSATALSYFAQPTHSEPAADTRLEAYRQRVLGMAGRAPDACPIQAKVGEHSGEPNFLKGAHPRARPRDRTGVITARAAGDLSSYWGQQIPFNQIVALGALQDTSEWTFVQANGYTEGSSIRWDNCSDTPVRTFLFDTGRTTVVTYDDTYSLGDKAAYALSAGMGGCFTWSLDQ</sequence>
<dbReference type="PROSITE" id="PS01095">
    <property type="entry name" value="GH18_1"/>
    <property type="match status" value="2"/>
</dbReference>
<keyword evidence="6" id="KW-0624">Polysaccharide degradation</keyword>
<evidence type="ECO:0000259" key="8">
    <source>
        <dbReference type="PROSITE" id="PS51910"/>
    </source>
</evidence>
<dbReference type="PANTHER" id="PTHR11177">
    <property type="entry name" value="CHITINASE"/>
    <property type="match status" value="1"/>
</dbReference>
<feature type="domain" description="GH18" evidence="8">
    <location>
        <begin position="4"/>
        <end position="427"/>
    </location>
</feature>
<keyword evidence="2 7" id="KW-0378">Hydrolase</keyword>
<evidence type="ECO:0000313" key="9">
    <source>
        <dbReference type="EMBL" id="EPT00829.1"/>
    </source>
</evidence>
<keyword evidence="10" id="KW-1185">Reference proteome</keyword>
<dbReference type="GO" id="GO:0008061">
    <property type="term" value="F:chitin binding"/>
    <property type="evidence" value="ECO:0007669"/>
    <property type="project" value="InterPro"/>
</dbReference>
<dbReference type="CDD" id="cd06093">
    <property type="entry name" value="PX_domain"/>
    <property type="match status" value="1"/>
</dbReference>
<dbReference type="GO" id="GO:0005576">
    <property type="term" value="C:extracellular region"/>
    <property type="evidence" value="ECO:0007669"/>
    <property type="project" value="TreeGrafter"/>
</dbReference>
<dbReference type="PROSITE" id="PS51910">
    <property type="entry name" value="GH18_2"/>
    <property type="match status" value="2"/>
</dbReference>
<dbReference type="InterPro" id="IPR029070">
    <property type="entry name" value="Chitinase_insertion_sf"/>
</dbReference>
<dbReference type="eggNOG" id="KOG2806">
    <property type="taxonomic scope" value="Eukaryota"/>
</dbReference>
<dbReference type="HOGENOM" id="CLU_313670_0_0_1"/>
<accession>S8EC79</accession>
<organism evidence="9 10">
    <name type="scientific">Fomitopsis schrenkii</name>
    <name type="common">Brown rot fungus</name>
    <dbReference type="NCBI Taxonomy" id="2126942"/>
    <lineage>
        <taxon>Eukaryota</taxon>
        <taxon>Fungi</taxon>
        <taxon>Dikarya</taxon>
        <taxon>Basidiomycota</taxon>
        <taxon>Agaricomycotina</taxon>
        <taxon>Agaricomycetes</taxon>
        <taxon>Polyporales</taxon>
        <taxon>Fomitopsis</taxon>
    </lineage>
</organism>
<dbReference type="InterPro" id="IPR001579">
    <property type="entry name" value="Glyco_hydro_18_chit_AS"/>
</dbReference>
<evidence type="ECO:0000256" key="4">
    <source>
        <dbReference type="ARBA" id="ARBA00023277"/>
    </source>
</evidence>
<dbReference type="SUPFAM" id="SSF64268">
    <property type="entry name" value="PX domain"/>
    <property type="match status" value="1"/>
</dbReference>
<dbReference type="Gene3D" id="3.10.50.10">
    <property type="match status" value="1"/>
</dbReference>
<reference evidence="9 10" key="1">
    <citation type="journal article" date="2012" name="Science">
        <title>The Paleozoic origin of enzymatic lignin decomposition reconstructed from 31 fungal genomes.</title>
        <authorList>
            <person name="Floudas D."/>
            <person name="Binder M."/>
            <person name="Riley R."/>
            <person name="Barry K."/>
            <person name="Blanchette R.A."/>
            <person name="Henrissat B."/>
            <person name="Martinez A.T."/>
            <person name="Otillar R."/>
            <person name="Spatafora J.W."/>
            <person name="Yadav J.S."/>
            <person name="Aerts A."/>
            <person name="Benoit I."/>
            <person name="Boyd A."/>
            <person name="Carlson A."/>
            <person name="Copeland A."/>
            <person name="Coutinho P.M."/>
            <person name="de Vries R.P."/>
            <person name="Ferreira P."/>
            <person name="Findley K."/>
            <person name="Foster B."/>
            <person name="Gaskell J."/>
            <person name="Glotzer D."/>
            <person name="Gorecki P."/>
            <person name="Heitman J."/>
            <person name="Hesse C."/>
            <person name="Hori C."/>
            <person name="Igarashi K."/>
            <person name="Jurgens J.A."/>
            <person name="Kallen N."/>
            <person name="Kersten P."/>
            <person name="Kohler A."/>
            <person name="Kuees U."/>
            <person name="Kumar T.K.A."/>
            <person name="Kuo A."/>
            <person name="LaButti K."/>
            <person name="Larrondo L.F."/>
            <person name="Lindquist E."/>
            <person name="Ling A."/>
            <person name="Lombard V."/>
            <person name="Lucas S."/>
            <person name="Lundell T."/>
            <person name="Martin R."/>
            <person name="McLaughlin D.J."/>
            <person name="Morgenstern I."/>
            <person name="Morin E."/>
            <person name="Murat C."/>
            <person name="Nagy L.G."/>
            <person name="Nolan M."/>
            <person name="Ohm R.A."/>
            <person name="Patyshakuliyeva A."/>
            <person name="Rokas A."/>
            <person name="Ruiz-Duenas F.J."/>
            <person name="Sabat G."/>
            <person name="Salamov A."/>
            <person name="Samejima M."/>
            <person name="Schmutz J."/>
            <person name="Slot J.C."/>
            <person name="St John F."/>
            <person name="Stenlid J."/>
            <person name="Sun H."/>
            <person name="Sun S."/>
            <person name="Syed K."/>
            <person name="Tsang A."/>
            <person name="Wiebenga A."/>
            <person name="Young D."/>
            <person name="Pisabarro A."/>
            <person name="Eastwood D.C."/>
            <person name="Martin F."/>
            <person name="Cullen D."/>
            <person name="Grigoriev I.V."/>
            <person name="Hibbett D.S."/>
        </authorList>
    </citation>
    <scope>NUCLEOTIDE SEQUENCE</scope>
    <source>
        <strain evidence="10">FP-58527</strain>
    </source>
</reference>
<comment type="catalytic activity">
    <reaction evidence="1">
        <text>Random endo-hydrolysis of N-acetyl-beta-D-glucosaminide (1-&gt;4)-beta-linkages in chitin and chitodextrins.</text>
        <dbReference type="EC" id="3.2.1.14"/>
    </reaction>
</comment>
<dbReference type="EMBL" id="KE504146">
    <property type="protein sequence ID" value="EPT00829.1"/>
    <property type="molecule type" value="Genomic_DNA"/>
</dbReference>
<dbReference type="InterPro" id="IPR011583">
    <property type="entry name" value="Chitinase_II/V-like_cat"/>
</dbReference>
<dbReference type="Gene3D" id="3.30.1520.10">
    <property type="entry name" value="Phox-like domain"/>
    <property type="match status" value="1"/>
</dbReference>
<dbReference type="GO" id="GO:0006032">
    <property type="term" value="P:chitin catabolic process"/>
    <property type="evidence" value="ECO:0007669"/>
    <property type="project" value="UniProtKB-KW"/>
</dbReference>
<proteinExistence type="predicted"/>
<gene>
    <name evidence="9" type="ORF">FOMPIDRAFT_85940</name>
</gene>
<dbReference type="InParanoid" id="S8EC79"/>
<evidence type="ECO:0000256" key="5">
    <source>
        <dbReference type="ARBA" id="ARBA00023295"/>
    </source>
</evidence>
<evidence type="ECO:0000313" key="10">
    <source>
        <dbReference type="Proteomes" id="UP000015241"/>
    </source>
</evidence>
<dbReference type="AlphaFoldDB" id="S8EC79"/>
<name>S8EC79_FOMSC</name>
<evidence type="ECO:0000256" key="2">
    <source>
        <dbReference type="ARBA" id="ARBA00022801"/>
    </source>
</evidence>
<dbReference type="OrthoDB" id="73875at2759"/>
<evidence type="ECO:0000256" key="7">
    <source>
        <dbReference type="RuleBase" id="RU000489"/>
    </source>
</evidence>
<dbReference type="SMART" id="SM00636">
    <property type="entry name" value="Glyco_18"/>
    <property type="match status" value="2"/>
</dbReference>
<dbReference type="GO" id="GO:0008843">
    <property type="term" value="F:endochitinase activity"/>
    <property type="evidence" value="ECO:0007669"/>
    <property type="project" value="UniProtKB-EC"/>
</dbReference>
<dbReference type="InterPro" id="IPR017853">
    <property type="entry name" value="GH"/>
</dbReference>
<dbReference type="InterPro" id="IPR036871">
    <property type="entry name" value="PX_dom_sf"/>
</dbReference>
<evidence type="ECO:0000256" key="3">
    <source>
        <dbReference type="ARBA" id="ARBA00023024"/>
    </source>
</evidence>
<dbReference type="FunFam" id="3.20.20.80:FF:000164">
    <property type="entry name" value="Chitinase, variant"/>
    <property type="match status" value="1"/>
</dbReference>
<keyword evidence="5 7" id="KW-0326">Glycosidase</keyword>